<sequence length="117" mass="12678">MLVIQCTKKEITTYNAHFFAATASTENLILFIDDQEEGQLFKTQGDISCSSEASILDQLITLQLSYGNYKIEVKDENDDVKAVGNLGISSNGLSIIGEGGGMAAEAEDDCLFIKISF</sequence>
<proteinExistence type="predicted"/>
<dbReference type="Proteomes" id="UP001156666">
    <property type="component" value="Unassembled WGS sequence"/>
</dbReference>
<dbReference type="EMBL" id="BSOH01000037">
    <property type="protein sequence ID" value="GLR20149.1"/>
    <property type="molecule type" value="Genomic_DNA"/>
</dbReference>
<reference evidence="1" key="1">
    <citation type="journal article" date="2014" name="Int. J. Syst. Evol. Microbiol.">
        <title>Complete genome sequence of Corynebacterium casei LMG S-19264T (=DSM 44701T), isolated from a smear-ripened cheese.</title>
        <authorList>
            <consortium name="US DOE Joint Genome Institute (JGI-PGF)"/>
            <person name="Walter F."/>
            <person name="Albersmeier A."/>
            <person name="Kalinowski J."/>
            <person name="Ruckert C."/>
        </authorList>
    </citation>
    <scope>NUCLEOTIDE SEQUENCE</scope>
    <source>
        <strain evidence="1">NBRC 108769</strain>
    </source>
</reference>
<reference evidence="1" key="2">
    <citation type="submission" date="2023-01" db="EMBL/GenBank/DDBJ databases">
        <title>Draft genome sequence of Portibacter lacus strain NBRC 108769.</title>
        <authorList>
            <person name="Sun Q."/>
            <person name="Mori K."/>
        </authorList>
    </citation>
    <scope>NUCLEOTIDE SEQUENCE</scope>
    <source>
        <strain evidence="1">NBRC 108769</strain>
    </source>
</reference>
<keyword evidence="2" id="KW-1185">Reference proteome</keyword>
<dbReference type="RefSeq" id="WP_235294987.1">
    <property type="nucleotide sequence ID" value="NZ_BSOH01000037.1"/>
</dbReference>
<protein>
    <submittedName>
        <fullName evidence="1">Uncharacterized protein</fullName>
    </submittedName>
</protein>
<evidence type="ECO:0000313" key="2">
    <source>
        <dbReference type="Proteomes" id="UP001156666"/>
    </source>
</evidence>
<evidence type="ECO:0000313" key="1">
    <source>
        <dbReference type="EMBL" id="GLR20149.1"/>
    </source>
</evidence>
<accession>A0AA37SV23</accession>
<comment type="caution">
    <text evidence="1">The sequence shown here is derived from an EMBL/GenBank/DDBJ whole genome shotgun (WGS) entry which is preliminary data.</text>
</comment>
<gene>
    <name evidence="1" type="ORF">GCM10007940_47650</name>
</gene>
<name>A0AA37SV23_9BACT</name>
<dbReference type="AlphaFoldDB" id="A0AA37SV23"/>
<organism evidence="1 2">
    <name type="scientific">Portibacter lacus</name>
    <dbReference type="NCBI Taxonomy" id="1099794"/>
    <lineage>
        <taxon>Bacteria</taxon>
        <taxon>Pseudomonadati</taxon>
        <taxon>Bacteroidota</taxon>
        <taxon>Saprospiria</taxon>
        <taxon>Saprospirales</taxon>
        <taxon>Haliscomenobacteraceae</taxon>
        <taxon>Portibacter</taxon>
    </lineage>
</organism>